<comment type="caution">
    <text evidence="3">The sequence shown here is derived from an EMBL/GenBank/DDBJ whole genome shotgun (WGS) entry which is preliminary data.</text>
</comment>
<evidence type="ECO:0000313" key="4">
    <source>
        <dbReference type="Proteomes" id="UP000470520"/>
    </source>
</evidence>
<feature type="domain" description="VWFA" evidence="2">
    <location>
        <begin position="227"/>
        <end position="405"/>
    </location>
</feature>
<dbReference type="InterPro" id="IPR036465">
    <property type="entry name" value="vWFA_dom_sf"/>
</dbReference>
<protein>
    <submittedName>
        <fullName evidence="3">VWA domain-containing protein</fullName>
    </submittedName>
</protein>
<sequence length="411" mass="42959">MEPAILDADPEIVVPQQRTEPLLEAEAEHDQPAIPEQSTEPAPTPEADADQDSTPAPESTSTPASKATPAPEADADAKTTPEPEQEAGAKPTTAPEPEALAPAEPDARADSEPAPEATPAPEAKATPEVEAPTEPQAETKPEAKADSEPTSAPEADDKASTTFAPEAADAPAPPQAAPAGDNASRTGGAGGNTTEAEPLRGTPSLTTAHTAAAATLAHTGLTDTAAKLYLVLDRSSSMRPYYRDGSAQALADQTLALAAHLDKDPTVHVVFFSTEVDGATDLTLTEDHVTKIDATHARLGRMGRTNYHAAVAAVLAHHDQHNAPEDNVLVVFQIDGAPDAKTPATLALANAAQTHPKVFFSFVGFGEQDNKAFDYLRRLKTGNTSFFHAGPTPRELTDTELYEGVLATWRP</sequence>
<dbReference type="PROSITE" id="PS50234">
    <property type="entry name" value="VWFA"/>
    <property type="match status" value="1"/>
</dbReference>
<evidence type="ECO:0000313" key="3">
    <source>
        <dbReference type="EMBL" id="NEB92961.1"/>
    </source>
</evidence>
<dbReference type="InterPro" id="IPR002035">
    <property type="entry name" value="VWF_A"/>
</dbReference>
<accession>A0A7K3QSZ8</accession>
<feature type="compositionally biased region" description="Polar residues" evidence="1">
    <location>
        <begin position="52"/>
        <end position="65"/>
    </location>
</feature>
<feature type="compositionally biased region" description="Basic and acidic residues" evidence="1">
    <location>
        <begin position="137"/>
        <end position="147"/>
    </location>
</feature>
<feature type="compositionally biased region" description="Low complexity" evidence="1">
    <location>
        <begin position="86"/>
        <end position="104"/>
    </location>
</feature>
<dbReference type="Pfam" id="PF10138">
    <property type="entry name" value="vWA-TerF-like"/>
    <property type="match status" value="1"/>
</dbReference>
<dbReference type="Proteomes" id="UP000470520">
    <property type="component" value="Unassembled WGS sequence"/>
</dbReference>
<dbReference type="SMART" id="SM00327">
    <property type="entry name" value="VWA"/>
    <property type="match status" value="1"/>
</dbReference>
<organism evidence="3 4">
    <name type="scientific">Streptomyces bauhiniae</name>
    <dbReference type="NCBI Taxonomy" id="2340725"/>
    <lineage>
        <taxon>Bacteria</taxon>
        <taxon>Bacillati</taxon>
        <taxon>Actinomycetota</taxon>
        <taxon>Actinomycetes</taxon>
        <taxon>Kitasatosporales</taxon>
        <taxon>Streptomycetaceae</taxon>
        <taxon>Streptomyces</taxon>
    </lineage>
</organism>
<evidence type="ECO:0000259" key="2">
    <source>
        <dbReference type="PROSITE" id="PS50234"/>
    </source>
</evidence>
<dbReference type="SUPFAM" id="SSF53300">
    <property type="entry name" value="vWA-like"/>
    <property type="match status" value="1"/>
</dbReference>
<dbReference type="Gene3D" id="3.40.50.410">
    <property type="entry name" value="von Willebrand factor, type A domain"/>
    <property type="match status" value="1"/>
</dbReference>
<dbReference type="InterPro" id="IPR019303">
    <property type="entry name" value="vWA_TerF_C"/>
</dbReference>
<dbReference type="CDD" id="cd00198">
    <property type="entry name" value="vWFA"/>
    <property type="match status" value="1"/>
</dbReference>
<name>A0A7K3QSZ8_9ACTN</name>
<feature type="compositionally biased region" description="Low complexity" evidence="1">
    <location>
        <begin position="112"/>
        <end position="136"/>
    </location>
</feature>
<dbReference type="AlphaFoldDB" id="A0A7K3QSZ8"/>
<gene>
    <name evidence="3" type="ORF">G3I21_14880</name>
</gene>
<dbReference type="EMBL" id="JAAGMR010000181">
    <property type="protein sequence ID" value="NEB92961.1"/>
    <property type="molecule type" value="Genomic_DNA"/>
</dbReference>
<proteinExistence type="predicted"/>
<reference evidence="3 4" key="1">
    <citation type="submission" date="2020-01" db="EMBL/GenBank/DDBJ databases">
        <title>Insect and environment-associated Actinomycetes.</title>
        <authorList>
            <person name="Currrie C."/>
            <person name="Chevrette M."/>
            <person name="Carlson C."/>
            <person name="Stubbendieck R."/>
            <person name="Wendt-Pienkowski E."/>
        </authorList>
    </citation>
    <scope>NUCLEOTIDE SEQUENCE [LARGE SCALE GENOMIC DNA]</scope>
    <source>
        <strain evidence="3 4">SID7754</strain>
    </source>
</reference>
<feature type="region of interest" description="Disordered" evidence="1">
    <location>
        <begin position="1"/>
        <end position="202"/>
    </location>
</feature>
<evidence type="ECO:0000256" key="1">
    <source>
        <dbReference type="SAM" id="MobiDB-lite"/>
    </source>
</evidence>